<feature type="compositionally biased region" description="Low complexity" evidence="1">
    <location>
        <begin position="69"/>
        <end position="78"/>
    </location>
</feature>
<evidence type="ECO:0000256" key="1">
    <source>
        <dbReference type="SAM" id="MobiDB-lite"/>
    </source>
</evidence>
<keyword evidence="3" id="KW-1185">Reference proteome</keyword>
<name>A0A0C3RZ24_PHLG1</name>
<dbReference type="HOGENOM" id="CLU_1555830_0_0_1"/>
<proteinExistence type="predicted"/>
<feature type="compositionally biased region" description="Low complexity" evidence="1">
    <location>
        <begin position="38"/>
        <end position="55"/>
    </location>
</feature>
<gene>
    <name evidence="2" type="ORF">PHLGIDRAFT_118002</name>
</gene>
<feature type="region of interest" description="Disordered" evidence="1">
    <location>
        <begin position="34"/>
        <end position="172"/>
    </location>
</feature>
<sequence length="172" mass="17770">MPPHSIAQHFAPKRAGTAAAPCLVTCPSPAAQALLQSTRRAPPHAAARQPRLAHATARRGPRTTPRPPSRAGASGPSPIRFVMRGSAAGPEGRLRQTGPITARLRVPGACTRRASRPPGVTSVGRPPSAITPARFNPAHAPTPPPPAAHRTGVGDGTPPDHRTPRGDPPQIV</sequence>
<accession>A0A0C3RZ24</accession>
<reference evidence="2 3" key="1">
    <citation type="journal article" date="2014" name="PLoS Genet.">
        <title>Analysis of the Phlebiopsis gigantea genome, transcriptome and secretome provides insight into its pioneer colonization strategies of wood.</title>
        <authorList>
            <person name="Hori C."/>
            <person name="Ishida T."/>
            <person name="Igarashi K."/>
            <person name="Samejima M."/>
            <person name="Suzuki H."/>
            <person name="Master E."/>
            <person name="Ferreira P."/>
            <person name="Ruiz-Duenas F.J."/>
            <person name="Held B."/>
            <person name="Canessa P."/>
            <person name="Larrondo L.F."/>
            <person name="Schmoll M."/>
            <person name="Druzhinina I.S."/>
            <person name="Kubicek C.P."/>
            <person name="Gaskell J.A."/>
            <person name="Kersten P."/>
            <person name="St John F."/>
            <person name="Glasner J."/>
            <person name="Sabat G."/>
            <person name="Splinter BonDurant S."/>
            <person name="Syed K."/>
            <person name="Yadav J."/>
            <person name="Mgbeahuruike A.C."/>
            <person name="Kovalchuk A."/>
            <person name="Asiegbu F.O."/>
            <person name="Lackner G."/>
            <person name="Hoffmeister D."/>
            <person name="Rencoret J."/>
            <person name="Gutierrez A."/>
            <person name="Sun H."/>
            <person name="Lindquist E."/>
            <person name="Barry K."/>
            <person name="Riley R."/>
            <person name="Grigoriev I.V."/>
            <person name="Henrissat B."/>
            <person name="Kues U."/>
            <person name="Berka R.M."/>
            <person name="Martinez A.T."/>
            <person name="Covert S.F."/>
            <person name="Blanchette R.A."/>
            <person name="Cullen D."/>
        </authorList>
    </citation>
    <scope>NUCLEOTIDE SEQUENCE [LARGE SCALE GENOMIC DNA]</scope>
    <source>
        <strain evidence="2 3">11061_1 CR5-6</strain>
    </source>
</reference>
<evidence type="ECO:0000313" key="3">
    <source>
        <dbReference type="Proteomes" id="UP000053257"/>
    </source>
</evidence>
<protein>
    <submittedName>
        <fullName evidence="2">Uncharacterized protein</fullName>
    </submittedName>
</protein>
<dbReference type="AlphaFoldDB" id="A0A0C3RZ24"/>
<organism evidence="2 3">
    <name type="scientific">Phlebiopsis gigantea (strain 11061_1 CR5-6)</name>
    <name type="common">White-rot fungus</name>
    <name type="synonym">Peniophora gigantea</name>
    <dbReference type="NCBI Taxonomy" id="745531"/>
    <lineage>
        <taxon>Eukaryota</taxon>
        <taxon>Fungi</taxon>
        <taxon>Dikarya</taxon>
        <taxon>Basidiomycota</taxon>
        <taxon>Agaricomycotina</taxon>
        <taxon>Agaricomycetes</taxon>
        <taxon>Polyporales</taxon>
        <taxon>Phanerochaetaceae</taxon>
        <taxon>Phlebiopsis</taxon>
    </lineage>
</organism>
<dbReference type="Proteomes" id="UP000053257">
    <property type="component" value="Unassembled WGS sequence"/>
</dbReference>
<evidence type="ECO:0000313" key="2">
    <source>
        <dbReference type="EMBL" id="KIP07521.1"/>
    </source>
</evidence>
<dbReference type="EMBL" id="KN840495">
    <property type="protein sequence ID" value="KIP07521.1"/>
    <property type="molecule type" value="Genomic_DNA"/>
</dbReference>